<keyword evidence="5 9" id="KW-0067">ATP-binding</keyword>
<dbReference type="Gene3D" id="3.40.1190.20">
    <property type="match status" value="1"/>
</dbReference>
<evidence type="ECO:0000259" key="10">
    <source>
        <dbReference type="Pfam" id="PF00294"/>
    </source>
</evidence>
<evidence type="ECO:0000256" key="6">
    <source>
        <dbReference type="ARBA" id="ARBA00022842"/>
    </source>
</evidence>
<keyword evidence="3 9" id="KW-0547">Nucleotide-binding</keyword>
<comment type="catalytic activity">
    <reaction evidence="9">
        <text>D-ribose + ATP = D-ribose 5-phosphate + ADP + H(+)</text>
        <dbReference type="Rhea" id="RHEA:13697"/>
        <dbReference type="ChEBI" id="CHEBI:15378"/>
        <dbReference type="ChEBI" id="CHEBI:30616"/>
        <dbReference type="ChEBI" id="CHEBI:47013"/>
        <dbReference type="ChEBI" id="CHEBI:78346"/>
        <dbReference type="ChEBI" id="CHEBI:456216"/>
        <dbReference type="EC" id="2.7.1.15"/>
    </reaction>
</comment>
<dbReference type="RefSeq" id="WP_380791504.1">
    <property type="nucleotide sequence ID" value="NZ_JBHTKR010000004.1"/>
</dbReference>
<feature type="binding site" evidence="9">
    <location>
        <position position="269"/>
    </location>
    <ligand>
        <name>K(+)</name>
        <dbReference type="ChEBI" id="CHEBI:29103"/>
    </ligand>
</feature>
<evidence type="ECO:0000256" key="7">
    <source>
        <dbReference type="ARBA" id="ARBA00022958"/>
    </source>
</evidence>
<feature type="binding site" evidence="9">
    <location>
        <begin position="10"/>
        <end position="12"/>
    </location>
    <ligand>
        <name>substrate</name>
    </ligand>
</feature>
<feature type="binding site" evidence="9">
    <location>
        <begin position="238"/>
        <end position="239"/>
    </location>
    <ligand>
        <name>ATP</name>
        <dbReference type="ChEBI" id="CHEBI:30616"/>
    </ligand>
</feature>
<accession>A0ABW3THB6</accession>
<protein>
    <recommendedName>
        <fullName evidence="9">Ribokinase</fullName>
        <shortName evidence="9">RK</shortName>
        <ecNumber evidence="9">2.7.1.15</ecNumber>
    </recommendedName>
</protein>
<reference evidence="12" key="1">
    <citation type="journal article" date="2019" name="Int. J. Syst. Evol. Microbiol.">
        <title>The Global Catalogue of Microorganisms (GCM) 10K type strain sequencing project: providing services to taxonomists for standard genome sequencing and annotation.</title>
        <authorList>
            <consortium name="The Broad Institute Genomics Platform"/>
            <consortium name="The Broad Institute Genome Sequencing Center for Infectious Disease"/>
            <person name="Wu L."/>
            <person name="Ma J."/>
        </authorList>
    </citation>
    <scope>NUCLEOTIDE SEQUENCE [LARGE SCALE GENOMIC DNA]</scope>
    <source>
        <strain evidence="12">CCUG 55328</strain>
    </source>
</reference>
<dbReference type="PANTHER" id="PTHR10584">
    <property type="entry name" value="SUGAR KINASE"/>
    <property type="match status" value="1"/>
</dbReference>
<dbReference type="CDD" id="cd01174">
    <property type="entry name" value="ribokinase"/>
    <property type="match status" value="1"/>
</dbReference>
<comment type="subunit">
    <text evidence="9">Homodimer.</text>
</comment>
<feature type="binding site" evidence="9">
    <location>
        <position position="239"/>
    </location>
    <ligand>
        <name>substrate</name>
    </ligand>
</feature>
<feature type="binding site" evidence="9">
    <location>
        <position position="272"/>
    </location>
    <ligand>
        <name>K(+)</name>
        <dbReference type="ChEBI" id="CHEBI:29103"/>
    </ligand>
</feature>
<dbReference type="InterPro" id="IPR011611">
    <property type="entry name" value="PfkB_dom"/>
</dbReference>
<comment type="activity regulation">
    <text evidence="9">Activated by a monovalent cation that binds near, but not in, the active site. The most likely occupant of the site in vivo is potassium. Ion binding induces a conformational change that may alter substrate affinity.</text>
</comment>
<organism evidence="11 12">
    <name type="scientific">Seohaeicola saemankumensis</name>
    <dbReference type="NCBI Taxonomy" id="481181"/>
    <lineage>
        <taxon>Bacteria</taxon>
        <taxon>Pseudomonadati</taxon>
        <taxon>Pseudomonadota</taxon>
        <taxon>Alphaproteobacteria</taxon>
        <taxon>Rhodobacterales</taxon>
        <taxon>Roseobacteraceae</taxon>
        <taxon>Seohaeicola</taxon>
    </lineage>
</organism>
<comment type="caution">
    <text evidence="9">Lacks conserved residue(s) required for the propagation of feature annotation.</text>
</comment>
<sequence length="292" mass="30518">MAIYNLGSINADLLYSVPHLPRPGETLAATGFRRGLGGKGANMSVAAARGAAHVVHIGAVGPDGRWARDLLTEYGVDTRHISVVDDVTGHAIILLDPAGENTIVINPGANHAMTEDQIGLALSEASPGDILLMQNETTHQAFCAKTGSDLGLRVIYAAAPFDAEAVRALLPVMDMLVLNAVEADQLQQALGMAPDALGVSDVIVTLGADGCRWFHAETGQVRDFPALPVTPVDTTGAGDTFTGYLLAGLDRGQPMEQAIGLATKAAALMVTRIGTADVIPDLLEIQQMTQPR</sequence>
<evidence type="ECO:0000256" key="3">
    <source>
        <dbReference type="ARBA" id="ARBA00022741"/>
    </source>
</evidence>
<evidence type="ECO:0000256" key="1">
    <source>
        <dbReference type="ARBA" id="ARBA00022679"/>
    </source>
</evidence>
<comment type="function">
    <text evidence="9">Catalyzes the phosphorylation of ribose at O-5 in a reaction requiring ATP and magnesium. The resulting D-ribose-5-phosphate can then be used either for sythesis of nucleotides, histidine, and tryptophan, or as a component of the pentose phosphate pathway.</text>
</comment>
<dbReference type="EC" id="2.7.1.15" evidence="9"/>
<feature type="domain" description="Carbohydrate kinase PfkB" evidence="10">
    <location>
        <begin position="6"/>
        <end position="280"/>
    </location>
</feature>
<comment type="cofactor">
    <cofactor evidence="9">
        <name>Mg(2+)</name>
        <dbReference type="ChEBI" id="CHEBI:18420"/>
    </cofactor>
    <text evidence="9">Requires a divalent cation, most likely magnesium in vivo, as an electrophilic catalyst to aid phosphoryl group transfer. It is the chelate of the metal and the nucleotide that is the actual substrate.</text>
</comment>
<evidence type="ECO:0000313" key="12">
    <source>
        <dbReference type="Proteomes" id="UP001597151"/>
    </source>
</evidence>
<keyword evidence="4 9" id="KW-0418">Kinase</keyword>
<evidence type="ECO:0000256" key="2">
    <source>
        <dbReference type="ARBA" id="ARBA00022723"/>
    </source>
</evidence>
<dbReference type="Proteomes" id="UP001597151">
    <property type="component" value="Unassembled WGS sequence"/>
</dbReference>
<keyword evidence="9" id="KW-0963">Cytoplasm</keyword>
<feature type="binding site" evidence="9">
    <location>
        <begin position="38"/>
        <end position="42"/>
    </location>
    <ligand>
        <name>substrate</name>
    </ligand>
</feature>
<keyword evidence="7 9" id="KW-0630">Potassium</keyword>
<dbReference type="SUPFAM" id="SSF53613">
    <property type="entry name" value="Ribokinase-like"/>
    <property type="match status" value="1"/>
</dbReference>
<evidence type="ECO:0000256" key="4">
    <source>
        <dbReference type="ARBA" id="ARBA00022777"/>
    </source>
</evidence>
<feature type="binding site" evidence="9">
    <location>
        <position position="136"/>
    </location>
    <ligand>
        <name>substrate</name>
    </ligand>
</feature>
<evidence type="ECO:0000256" key="8">
    <source>
        <dbReference type="ARBA" id="ARBA00023277"/>
    </source>
</evidence>
<comment type="subcellular location">
    <subcellularLocation>
        <location evidence="9">Cytoplasm</location>
    </subcellularLocation>
</comment>
<evidence type="ECO:0000256" key="5">
    <source>
        <dbReference type="ARBA" id="ARBA00022840"/>
    </source>
</evidence>
<keyword evidence="2 9" id="KW-0479">Metal-binding</keyword>
<dbReference type="PRINTS" id="PR00990">
    <property type="entry name" value="RIBOKINASE"/>
</dbReference>
<feature type="binding site" evidence="9">
    <location>
        <position position="233"/>
    </location>
    <ligand>
        <name>K(+)</name>
        <dbReference type="ChEBI" id="CHEBI:29103"/>
    </ligand>
</feature>
<dbReference type="EMBL" id="JBHTKR010000004">
    <property type="protein sequence ID" value="MFD1195125.1"/>
    <property type="molecule type" value="Genomic_DNA"/>
</dbReference>
<dbReference type="InterPro" id="IPR002139">
    <property type="entry name" value="Ribo/fructo_kinase"/>
</dbReference>
<feature type="binding site" evidence="9">
    <location>
        <position position="179"/>
    </location>
    <ligand>
        <name>ATP</name>
        <dbReference type="ChEBI" id="CHEBI:30616"/>
    </ligand>
</feature>
<comment type="similarity">
    <text evidence="9">Belongs to the carbohydrate kinase PfkB family. Ribokinase subfamily.</text>
</comment>
<feature type="binding site" evidence="9">
    <location>
        <begin position="205"/>
        <end position="210"/>
    </location>
    <ligand>
        <name>ATP</name>
        <dbReference type="ChEBI" id="CHEBI:30616"/>
    </ligand>
</feature>
<keyword evidence="1 9" id="KW-0808">Transferase</keyword>
<keyword evidence="12" id="KW-1185">Reference proteome</keyword>
<proteinExistence type="inferred from homology"/>
<dbReference type="InterPro" id="IPR011877">
    <property type="entry name" value="Ribokinase"/>
</dbReference>
<dbReference type="HAMAP" id="MF_01987">
    <property type="entry name" value="Ribokinase"/>
    <property type="match status" value="1"/>
</dbReference>
<name>A0ABW3THB6_9RHOB</name>
<comment type="caution">
    <text evidence="11">The sequence shown here is derived from an EMBL/GenBank/DDBJ whole genome shotgun (WGS) entry which is preliminary data.</text>
</comment>
<dbReference type="PANTHER" id="PTHR10584:SF166">
    <property type="entry name" value="RIBOKINASE"/>
    <property type="match status" value="1"/>
</dbReference>
<dbReference type="InterPro" id="IPR029056">
    <property type="entry name" value="Ribokinase-like"/>
</dbReference>
<feature type="active site" description="Proton acceptor" evidence="9">
    <location>
        <position position="239"/>
    </location>
</feature>
<comment type="pathway">
    <text evidence="9">Carbohydrate metabolism; D-ribose degradation; D-ribose 5-phosphate from beta-D-ribopyranose: step 2/2.</text>
</comment>
<keyword evidence="8 9" id="KW-0119">Carbohydrate metabolism</keyword>
<feature type="binding site" evidence="9">
    <location>
        <position position="235"/>
    </location>
    <ligand>
        <name>K(+)</name>
        <dbReference type="ChEBI" id="CHEBI:29103"/>
    </ligand>
</feature>
<dbReference type="Pfam" id="PF00294">
    <property type="entry name" value="PfkB"/>
    <property type="match status" value="1"/>
</dbReference>
<feature type="binding site" evidence="9">
    <location>
        <position position="274"/>
    </location>
    <ligand>
        <name>K(+)</name>
        <dbReference type="ChEBI" id="CHEBI:29103"/>
    </ligand>
</feature>
<keyword evidence="6 9" id="KW-0460">Magnesium</keyword>
<gene>
    <name evidence="9" type="primary">rbsK</name>
    <name evidence="11" type="ORF">ACFQ3C_10630</name>
</gene>
<evidence type="ECO:0000256" key="9">
    <source>
        <dbReference type="HAMAP-Rule" id="MF_01987"/>
    </source>
</evidence>
<dbReference type="GO" id="GO:0004747">
    <property type="term" value="F:ribokinase activity"/>
    <property type="evidence" value="ECO:0007669"/>
    <property type="project" value="UniProtKB-EC"/>
</dbReference>
<evidence type="ECO:0000313" key="11">
    <source>
        <dbReference type="EMBL" id="MFD1195125.1"/>
    </source>
</evidence>